<feature type="region of interest" description="Disordered" evidence="1">
    <location>
        <begin position="1"/>
        <end position="54"/>
    </location>
</feature>
<dbReference type="AlphaFoldDB" id="A0AAD6TH71"/>
<keyword evidence="2" id="KW-0472">Membrane</keyword>
<proteinExistence type="predicted"/>
<evidence type="ECO:0000313" key="4">
    <source>
        <dbReference type="Proteomes" id="UP001218188"/>
    </source>
</evidence>
<protein>
    <submittedName>
        <fullName evidence="3">Uncharacterized protein</fullName>
    </submittedName>
</protein>
<evidence type="ECO:0000256" key="1">
    <source>
        <dbReference type="SAM" id="MobiDB-lite"/>
    </source>
</evidence>
<organism evidence="3 4">
    <name type="scientific">Mycena alexandri</name>
    <dbReference type="NCBI Taxonomy" id="1745969"/>
    <lineage>
        <taxon>Eukaryota</taxon>
        <taxon>Fungi</taxon>
        <taxon>Dikarya</taxon>
        <taxon>Basidiomycota</taxon>
        <taxon>Agaricomycotina</taxon>
        <taxon>Agaricomycetes</taxon>
        <taxon>Agaricomycetidae</taxon>
        <taxon>Agaricales</taxon>
        <taxon>Marasmiineae</taxon>
        <taxon>Mycenaceae</taxon>
        <taxon>Mycena</taxon>
    </lineage>
</organism>
<sequence length="427" mass="47833">MSATHPRTLPESTSGSGSFQSHLSTTNSQQRLRATGGSVLSTKESSSLTSPVISSPNNLTNTLRVFLFPEIPISIHFQDHHASSRSWKSLVLKWMALVYCFLSVTFTSTALYKYLHLRNAARMRNEIVPSPFEFLSAEQRLSRISSYLGGGSQMFEPYIILPATPAVGITACLWTNDDGDASFRLLVSWASQWPGPISLVMTTKTQPHSIPHQQLLQRIKPLRDHPSLSGLSLHLIHSTHTGHSPSAYLNLARLYANSAKTVMLFPANISNVLPSNFYSALASRLHLPARKPLLVTDLVTSAFSIPDLTPVILPRNYPVWCTERGFLASRTSDWEDCVWQLWLEEYGLWHVNITVPIDTEDFANPASDLSIPLRNRLSEKYRAETCEVAMRRLWADTPRISKTAKRKLQWVKNFCRQTESSAKNGGT</sequence>
<name>A0AAD6TH71_9AGAR</name>
<evidence type="ECO:0000256" key="2">
    <source>
        <dbReference type="SAM" id="Phobius"/>
    </source>
</evidence>
<dbReference type="Proteomes" id="UP001218188">
    <property type="component" value="Unassembled WGS sequence"/>
</dbReference>
<comment type="caution">
    <text evidence="3">The sequence shown here is derived from an EMBL/GenBank/DDBJ whole genome shotgun (WGS) entry which is preliminary data.</text>
</comment>
<keyword evidence="2" id="KW-1133">Transmembrane helix</keyword>
<feature type="transmembrane region" description="Helical" evidence="2">
    <location>
        <begin position="94"/>
        <end position="115"/>
    </location>
</feature>
<feature type="compositionally biased region" description="Low complexity" evidence="1">
    <location>
        <begin position="45"/>
        <end position="54"/>
    </location>
</feature>
<feature type="compositionally biased region" description="Polar residues" evidence="1">
    <location>
        <begin position="1"/>
        <end position="44"/>
    </location>
</feature>
<dbReference type="EMBL" id="JARJCM010000004">
    <property type="protein sequence ID" value="KAJ7045617.1"/>
    <property type="molecule type" value="Genomic_DNA"/>
</dbReference>
<keyword evidence="2" id="KW-0812">Transmembrane</keyword>
<keyword evidence="4" id="KW-1185">Reference proteome</keyword>
<accession>A0AAD6TH71</accession>
<gene>
    <name evidence="3" type="ORF">C8F04DRAFT_1065492</name>
</gene>
<reference evidence="3" key="1">
    <citation type="submission" date="2023-03" db="EMBL/GenBank/DDBJ databases">
        <title>Massive genome expansion in bonnet fungi (Mycena s.s.) driven by repeated elements and novel gene families across ecological guilds.</title>
        <authorList>
            <consortium name="Lawrence Berkeley National Laboratory"/>
            <person name="Harder C.B."/>
            <person name="Miyauchi S."/>
            <person name="Viragh M."/>
            <person name="Kuo A."/>
            <person name="Thoen E."/>
            <person name="Andreopoulos B."/>
            <person name="Lu D."/>
            <person name="Skrede I."/>
            <person name="Drula E."/>
            <person name="Henrissat B."/>
            <person name="Morin E."/>
            <person name="Kohler A."/>
            <person name="Barry K."/>
            <person name="LaButti K."/>
            <person name="Morin E."/>
            <person name="Salamov A."/>
            <person name="Lipzen A."/>
            <person name="Mereny Z."/>
            <person name="Hegedus B."/>
            <person name="Baldrian P."/>
            <person name="Stursova M."/>
            <person name="Weitz H."/>
            <person name="Taylor A."/>
            <person name="Grigoriev I.V."/>
            <person name="Nagy L.G."/>
            <person name="Martin F."/>
            <person name="Kauserud H."/>
        </authorList>
    </citation>
    <scope>NUCLEOTIDE SEQUENCE</scope>
    <source>
        <strain evidence="3">CBHHK200</strain>
    </source>
</reference>
<evidence type="ECO:0000313" key="3">
    <source>
        <dbReference type="EMBL" id="KAJ7045617.1"/>
    </source>
</evidence>